<dbReference type="Proteomes" id="UP000239007">
    <property type="component" value="Unassembled WGS sequence"/>
</dbReference>
<dbReference type="Pfam" id="PF09656">
    <property type="entry name" value="PGPGW"/>
    <property type="match status" value="1"/>
</dbReference>
<evidence type="ECO:0000313" key="3">
    <source>
        <dbReference type="Proteomes" id="UP000239007"/>
    </source>
</evidence>
<keyword evidence="3" id="KW-1185">Reference proteome</keyword>
<proteinExistence type="predicted"/>
<dbReference type="EMBL" id="MSCH01000003">
    <property type="protein sequence ID" value="PQJ52460.1"/>
    <property type="molecule type" value="Genomic_DNA"/>
</dbReference>
<protein>
    <submittedName>
        <fullName evidence="2">Tellurium resistance protein TerC</fullName>
    </submittedName>
</protein>
<reference evidence="2 3" key="1">
    <citation type="submission" date="2016-12" db="EMBL/GenBank/DDBJ databases">
        <title>Diversity of luminous bacteria.</title>
        <authorList>
            <person name="Yoshizawa S."/>
            <person name="Kogure K."/>
        </authorList>
    </citation>
    <scope>NUCLEOTIDE SEQUENCE [LARGE SCALE GENOMIC DNA]</scope>
    <source>
        <strain evidence="2 3">SA4-48</strain>
    </source>
</reference>
<keyword evidence="1" id="KW-0812">Transmembrane</keyword>
<dbReference type="RefSeq" id="WP_229793382.1">
    <property type="nucleotide sequence ID" value="NZ_BMYG01000005.1"/>
</dbReference>
<accession>A0A2S7UT65</accession>
<sequence length="80" mass="9288">MNSYLLIRKVLLTIIGGALTLLGLIFIVLPGPSVLFLLPGLYLLSLEYEQAKVWLKKVQKMMTKTSRWIDKKIRQRKHSY</sequence>
<organism evidence="2 3">
    <name type="scientific">Psychrosphaera saromensis</name>
    <dbReference type="NCBI Taxonomy" id="716813"/>
    <lineage>
        <taxon>Bacteria</taxon>
        <taxon>Pseudomonadati</taxon>
        <taxon>Pseudomonadota</taxon>
        <taxon>Gammaproteobacteria</taxon>
        <taxon>Alteromonadales</taxon>
        <taxon>Pseudoalteromonadaceae</taxon>
        <taxon>Psychrosphaera</taxon>
    </lineage>
</organism>
<dbReference type="InterPro" id="IPR019099">
    <property type="entry name" value="Uncharacterised_PGPGW_TM"/>
</dbReference>
<comment type="caution">
    <text evidence="2">The sequence shown here is derived from an EMBL/GenBank/DDBJ whole genome shotgun (WGS) entry which is preliminary data.</text>
</comment>
<gene>
    <name evidence="2" type="ORF">BTO11_01520</name>
</gene>
<evidence type="ECO:0000313" key="2">
    <source>
        <dbReference type="EMBL" id="PQJ52460.1"/>
    </source>
</evidence>
<keyword evidence="1" id="KW-0472">Membrane</keyword>
<name>A0A2S7UT65_9GAMM</name>
<feature type="transmembrane region" description="Helical" evidence="1">
    <location>
        <begin position="12"/>
        <end position="38"/>
    </location>
</feature>
<keyword evidence="1" id="KW-1133">Transmembrane helix</keyword>
<evidence type="ECO:0000256" key="1">
    <source>
        <dbReference type="SAM" id="Phobius"/>
    </source>
</evidence>
<dbReference type="AlphaFoldDB" id="A0A2S7UT65"/>